<sequence>MICALRPGYDPPSRKKVSGELLDTVYKEIEETLKSELSAEDVSFTMMQDGWSSIKNDPIIATSIHTGERSILIDAVEPSDEKKTALYCSEIAKKILNILKKQIY</sequence>
<dbReference type="AlphaFoldDB" id="A0A6P7GX11"/>
<evidence type="ECO:0000313" key="1">
    <source>
        <dbReference type="RefSeq" id="XP_028154286.1"/>
    </source>
</evidence>
<dbReference type="RefSeq" id="XP_028154286.1">
    <property type="nucleotide sequence ID" value="XM_028298485.1"/>
</dbReference>
<reference evidence="1" key="1">
    <citation type="submission" date="2025-08" db="UniProtKB">
        <authorList>
            <consortium name="RefSeq"/>
        </authorList>
    </citation>
    <scope>IDENTIFICATION</scope>
    <source>
        <tissue evidence="1">Whole insect</tissue>
    </source>
</reference>
<accession>A0A6P7GX11</accession>
<protein>
    <submittedName>
        <fullName evidence="1">Uncharacterized protein LOC114347820</fullName>
    </submittedName>
</protein>
<organism evidence="1">
    <name type="scientific">Diabrotica virgifera virgifera</name>
    <name type="common">western corn rootworm</name>
    <dbReference type="NCBI Taxonomy" id="50390"/>
    <lineage>
        <taxon>Eukaryota</taxon>
        <taxon>Metazoa</taxon>
        <taxon>Ecdysozoa</taxon>
        <taxon>Arthropoda</taxon>
        <taxon>Hexapoda</taxon>
        <taxon>Insecta</taxon>
        <taxon>Pterygota</taxon>
        <taxon>Neoptera</taxon>
        <taxon>Endopterygota</taxon>
        <taxon>Coleoptera</taxon>
        <taxon>Polyphaga</taxon>
        <taxon>Cucujiformia</taxon>
        <taxon>Chrysomeloidea</taxon>
        <taxon>Chrysomelidae</taxon>
        <taxon>Galerucinae</taxon>
        <taxon>Diabroticina</taxon>
        <taxon>Diabroticites</taxon>
        <taxon>Diabrotica</taxon>
    </lineage>
</organism>
<name>A0A6P7GX11_DIAVI</name>
<gene>
    <name evidence="1" type="primary">LOC114347820</name>
</gene>
<proteinExistence type="predicted"/>
<dbReference type="InParanoid" id="A0A6P7GX11"/>